<dbReference type="CDD" id="cd01171">
    <property type="entry name" value="YXKO-related"/>
    <property type="match status" value="1"/>
</dbReference>
<comment type="catalytic activity">
    <reaction evidence="6">
        <text>(6S)-NADPHX + ADP = AMP + phosphate + NADPH + H(+)</text>
        <dbReference type="Rhea" id="RHEA:32235"/>
        <dbReference type="ChEBI" id="CHEBI:15378"/>
        <dbReference type="ChEBI" id="CHEBI:43474"/>
        <dbReference type="ChEBI" id="CHEBI:57783"/>
        <dbReference type="ChEBI" id="CHEBI:64076"/>
        <dbReference type="ChEBI" id="CHEBI:456215"/>
        <dbReference type="ChEBI" id="CHEBI:456216"/>
        <dbReference type="EC" id="4.2.1.136"/>
    </reaction>
</comment>
<comment type="subunit">
    <text evidence="6">Homotetramer.</text>
</comment>
<feature type="binding site" evidence="6">
    <location>
        <position position="221"/>
    </location>
    <ligand>
        <name>(6S)-NADPHX</name>
        <dbReference type="ChEBI" id="CHEBI:64076"/>
    </ligand>
</feature>
<evidence type="ECO:0000256" key="1">
    <source>
        <dbReference type="ARBA" id="ARBA00022741"/>
    </source>
</evidence>
<dbReference type="PROSITE" id="PS01050">
    <property type="entry name" value="YJEF_C_2"/>
    <property type="match status" value="1"/>
</dbReference>
<dbReference type="GO" id="GO:0005524">
    <property type="term" value="F:ATP binding"/>
    <property type="evidence" value="ECO:0007669"/>
    <property type="project" value="UniProtKB-KW"/>
</dbReference>
<proteinExistence type="inferred from homology"/>
<accession>A0A0G4QBA8</accession>
<dbReference type="SUPFAM" id="SSF53613">
    <property type="entry name" value="Ribokinase-like"/>
    <property type="match status" value="1"/>
</dbReference>
<dbReference type="EMBL" id="CVRY01000004">
    <property type="protein sequence ID" value="CRL62884.1"/>
    <property type="molecule type" value="Genomic_DNA"/>
</dbReference>
<feature type="binding site" evidence="6">
    <location>
        <begin position="191"/>
        <end position="195"/>
    </location>
    <ligand>
        <name>AMP</name>
        <dbReference type="ChEBI" id="CHEBI:456215"/>
    </ligand>
</feature>
<dbReference type="GO" id="GO:0052856">
    <property type="term" value="F:NAD(P)HX epimerase activity"/>
    <property type="evidence" value="ECO:0007669"/>
    <property type="project" value="TreeGrafter"/>
</dbReference>
<dbReference type="Gene3D" id="3.40.1190.20">
    <property type="match status" value="1"/>
</dbReference>
<evidence type="ECO:0000313" key="9">
    <source>
        <dbReference type="Proteomes" id="UP000183920"/>
    </source>
</evidence>
<comment type="similarity">
    <text evidence="6">Belongs to the NnrD/CARKD family.</text>
</comment>
<feature type="binding site" evidence="6">
    <location>
        <position position="102"/>
    </location>
    <ligand>
        <name>(6S)-NADPHX</name>
        <dbReference type="ChEBI" id="CHEBI:64076"/>
    </ligand>
</feature>
<name>A0A0G4QBA8_9GAMM</name>
<dbReference type="Proteomes" id="UP000183920">
    <property type="component" value="Unassembled WGS sequence"/>
</dbReference>
<dbReference type="NCBIfam" id="TIGR00196">
    <property type="entry name" value="yjeF_cterm"/>
    <property type="match status" value="1"/>
</dbReference>
<protein>
    <recommendedName>
        <fullName evidence="6">ADP-dependent (S)-NAD(P)H-hydrate dehydratase</fullName>
        <ecNumber evidence="6">4.2.1.136</ecNumber>
    </recommendedName>
    <alternativeName>
        <fullName evidence="6">ADP-dependent NAD(P)HX dehydratase</fullName>
    </alternativeName>
</protein>
<evidence type="ECO:0000256" key="5">
    <source>
        <dbReference type="ARBA" id="ARBA00023239"/>
    </source>
</evidence>
<sequence length="294" mass="31475">MNEEQLLQAITHYPALYQRKSGNTHKGTFGTLGIVGSAEGMSGAIVLAGKSALKAGCGKVFLGFAQPQLPLPFIDSAPELMLKTAQELINRQDISAWAIGCGLGLSANSEKILSIALAQRNENRPYVFDADALVLMAKFKSALSLNQHCVLTPHPKEASVLLNCTLNDIQNNREEAAKEIAKTYHCWAIIKGQNTVITSPTGEIIINRTGNSGLSTAGSGDVLTGVMGSFLAQGMAMSDAVRSAVWIHGMSADILVKKGIGPIGLTASELIDSIRNIRNQIWTLTQQHNANYFE</sequence>
<comment type="cofactor">
    <cofactor evidence="6">
        <name>Mg(2+)</name>
        <dbReference type="ChEBI" id="CHEBI:18420"/>
    </cofactor>
</comment>
<keyword evidence="1 6" id="KW-0547">Nucleotide-binding</keyword>
<evidence type="ECO:0000256" key="4">
    <source>
        <dbReference type="ARBA" id="ARBA00023027"/>
    </source>
</evidence>
<keyword evidence="3 6" id="KW-0521">NADP</keyword>
<reference evidence="9" key="1">
    <citation type="submission" date="2015-06" db="EMBL/GenBank/DDBJ databases">
        <authorList>
            <person name="Urmite Genomes"/>
        </authorList>
    </citation>
    <scope>NUCLEOTIDE SEQUENCE [LARGE SCALE GENOMIC DNA]</scope>
    <source>
        <strain evidence="9">CSUR P1867</strain>
    </source>
</reference>
<evidence type="ECO:0000259" key="7">
    <source>
        <dbReference type="PROSITE" id="PS51383"/>
    </source>
</evidence>
<feature type="binding site" evidence="6">
    <location>
        <position position="44"/>
    </location>
    <ligand>
        <name>(6S)-NADPHX</name>
        <dbReference type="ChEBI" id="CHEBI:64076"/>
    </ligand>
</feature>
<organism evidence="8 9">
    <name type="scientific">Proteus penneri</name>
    <dbReference type="NCBI Taxonomy" id="102862"/>
    <lineage>
        <taxon>Bacteria</taxon>
        <taxon>Pseudomonadati</taxon>
        <taxon>Pseudomonadota</taxon>
        <taxon>Gammaproteobacteria</taxon>
        <taxon>Enterobacterales</taxon>
        <taxon>Morganellaceae</taxon>
        <taxon>Proteus</taxon>
    </lineage>
</organism>
<dbReference type="PANTHER" id="PTHR12592">
    <property type="entry name" value="ATP-DEPENDENT (S)-NAD(P)H-HYDRATE DEHYDRATASE FAMILY MEMBER"/>
    <property type="match status" value="1"/>
</dbReference>
<feature type="domain" description="YjeF C-terminal" evidence="7">
    <location>
        <begin position="9"/>
        <end position="281"/>
    </location>
</feature>
<dbReference type="PROSITE" id="PS51383">
    <property type="entry name" value="YJEF_C_3"/>
    <property type="match status" value="1"/>
</dbReference>
<dbReference type="InterPro" id="IPR000631">
    <property type="entry name" value="CARKD"/>
</dbReference>
<dbReference type="InterPro" id="IPR029056">
    <property type="entry name" value="Ribokinase-like"/>
</dbReference>
<keyword evidence="2 6" id="KW-0067">ATP-binding</keyword>
<gene>
    <name evidence="8" type="primary">nnr</name>
    <name evidence="6" type="synonym">nnrD</name>
    <name evidence="8" type="ORF">BN1804_02196</name>
</gene>
<comment type="catalytic activity">
    <reaction evidence="6">
        <text>(6S)-NADHX + ADP = AMP + phosphate + NADH + H(+)</text>
        <dbReference type="Rhea" id="RHEA:32223"/>
        <dbReference type="ChEBI" id="CHEBI:15378"/>
        <dbReference type="ChEBI" id="CHEBI:43474"/>
        <dbReference type="ChEBI" id="CHEBI:57945"/>
        <dbReference type="ChEBI" id="CHEBI:64074"/>
        <dbReference type="ChEBI" id="CHEBI:456215"/>
        <dbReference type="ChEBI" id="CHEBI:456216"/>
        <dbReference type="EC" id="4.2.1.136"/>
    </reaction>
</comment>
<keyword evidence="4 6" id="KW-0520">NAD</keyword>
<evidence type="ECO:0000256" key="6">
    <source>
        <dbReference type="HAMAP-Rule" id="MF_01965"/>
    </source>
</evidence>
<evidence type="ECO:0000256" key="3">
    <source>
        <dbReference type="ARBA" id="ARBA00022857"/>
    </source>
</evidence>
<dbReference type="Pfam" id="PF01256">
    <property type="entry name" value="Carb_kinase"/>
    <property type="match status" value="1"/>
</dbReference>
<evidence type="ECO:0000256" key="2">
    <source>
        <dbReference type="ARBA" id="ARBA00022840"/>
    </source>
</evidence>
<dbReference type="RefSeq" id="WP_072064067.1">
    <property type="nucleotide sequence ID" value="NZ_CVRY01000004.1"/>
</dbReference>
<dbReference type="GO" id="GO:0110051">
    <property type="term" value="P:metabolite repair"/>
    <property type="evidence" value="ECO:0007669"/>
    <property type="project" value="TreeGrafter"/>
</dbReference>
<dbReference type="PANTHER" id="PTHR12592:SF0">
    <property type="entry name" value="ATP-DEPENDENT (S)-NAD(P)H-HYDRATE DEHYDRATASE"/>
    <property type="match status" value="1"/>
</dbReference>
<keyword evidence="5 6" id="KW-0456">Lyase</keyword>
<dbReference type="InterPro" id="IPR017953">
    <property type="entry name" value="Carbohydrate_kinase_pred_CS"/>
</dbReference>
<comment type="function">
    <text evidence="6">Catalyzes the dehydration of the S-form of NAD(P)HX at the expense of ADP, which is converted to AMP. Together with NAD(P)HX epimerase, which catalyzes the epimerization of the S- and R-forms, the enzyme allows the repair of both epimers of NAD(P)HX, a damaged form of NAD(P)H that is a result of enzymatic or heat-dependent hydration.</text>
</comment>
<feature type="binding site" evidence="6">
    <location>
        <position position="220"/>
    </location>
    <ligand>
        <name>AMP</name>
        <dbReference type="ChEBI" id="CHEBI:456215"/>
    </ligand>
</feature>
<dbReference type="EC" id="4.2.1.136" evidence="6"/>
<dbReference type="AlphaFoldDB" id="A0A0G4QBA8"/>
<feature type="binding site" evidence="6">
    <location>
        <position position="154"/>
    </location>
    <ligand>
        <name>(6S)-NADPHX</name>
        <dbReference type="ChEBI" id="CHEBI:64076"/>
    </ligand>
</feature>
<evidence type="ECO:0000313" key="8">
    <source>
        <dbReference type="EMBL" id="CRL62884.1"/>
    </source>
</evidence>
<dbReference type="HAMAP" id="MF_01965">
    <property type="entry name" value="NADHX_dehydratase"/>
    <property type="match status" value="1"/>
</dbReference>
<dbReference type="GO" id="GO:0046496">
    <property type="term" value="P:nicotinamide nucleotide metabolic process"/>
    <property type="evidence" value="ECO:0007669"/>
    <property type="project" value="UniProtKB-UniRule"/>
</dbReference>
<dbReference type="GO" id="GO:0052855">
    <property type="term" value="F:ADP-dependent NAD(P)H-hydrate dehydratase activity"/>
    <property type="evidence" value="ECO:0007669"/>
    <property type="project" value="UniProtKB-UniRule"/>
</dbReference>